<dbReference type="InterPro" id="IPR035437">
    <property type="entry name" value="SNase_OB-fold_sf"/>
</dbReference>
<dbReference type="PROSITE" id="PS50304">
    <property type="entry name" value="TUDOR"/>
    <property type="match status" value="1"/>
</dbReference>
<feature type="region of interest" description="Disordered" evidence="1">
    <location>
        <begin position="177"/>
        <end position="203"/>
    </location>
</feature>
<evidence type="ECO:0000313" key="4">
    <source>
        <dbReference type="Proteomes" id="UP001059596"/>
    </source>
</evidence>
<dbReference type="GO" id="GO:0005737">
    <property type="term" value="C:cytoplasm"/>
    <property type="evidence" value="ECO:0007669"/>
    <property type="project" value="UniProtKB-ARBA"/>
</dbReference>
<keyword evidence="4" id="KW-1185">Reference proteome</keyword>
<dbReference type="PANTHER" id="PTHR16442:SF1">
    <property type="entry name" value="RING FINGER PROTEIN 17"/>
    <property type="match status" value="1"/>
</dbReference>
<feature type="domain" description="Tudor" evidence="2">
    <location>
        <begin position="46"/>
        <end position="103"/>
    </location>
</feature>
<evidence type="ECO:0000259" key="2">
    <source>
        <dbReference type="PROSITE" id="PS50304"/>
    </source>
</evidence>
<accession>A0A9P9YMF7</accession>
<dbReference type="Pfam" id="PF00567">
    <property type="entry name" value="TUDOR"/>
    <property type="match status" value="1"/>
</dbReference>
<dbReference type="AlphaFoldDB" id="A0A9P9YMF7"/>
<sequence length="203" mass="23228">MGSTVRILITFVNSPTEIYAQFVDGSAPLVWDKKDVPEEKRSFKRKPHLLDIVLALYSDGCFYRAQIIDEMDKEYKIFYVDYGNTEFVPLSCLAPCDYVESLKPHRCISCQIEGVIRSSFLSHQMTFECVEYLKSRLLNKEMDVKLINRLPDGFLIRFLGVYTEVPSQLVKRGYAQPSNGVRRSSIEAPDLDQPSADEAPKDI</sequence>
<gene>
    <name evidence="3" type="ORF">M5D96_007129</name>
</gene>
<dbReference type="SUPFAM" id="SSF63748">
    <property type="entry name" value="Tudor/PWWP/MBT"/>
    <property type="match status" value="1"/>
</dbReference>
<dbReference type="Gene3D" id="2.30.30.140">
    <property type="match status" value="1"/>
</dbReference>
<dbReference type="InterPro" id="IPR002999">
    <property type="entry name" value="Tudor"/>
</dbReference>
<dbReference type="PANTHER" id="PTHR16442">
    <property type="entry name" value="RING FINGER PROTEIN 17"/>
    <property type="match status" value="1"/>
</dbReference>
<dbReference type="SMART" id="SM00333">
    <property type="entry name" value="TUDOR"/>
    <property type="match status" value="1"/>
</dbReference>
<evidence type="ECO:0000256" key="1">
    <source>
        <dbReference type="SAM" id="MobiDB-lite"/>
    </source>
</evidence>
<evidence type="ECO:0000313" key="3">
    <source>
        <dbReference type="EMBL" id="KAI8039708.1"/>
    </source>
</evidence>
<name>A0A9P9YMF7_9MUSC</name>
<dbReference type="EMBL" id="JAMKOV010000005">
    <property type="protein sequence ID" value="KAI8039708.1"/>
    <property type="molecule type" value="Genomic_DNA"/>
</dbReference>
<comment type="caution">
    <text evidence="3">The sequence shown here is derived from an EMBL/GenBank/DDBJ whole genome shotgun (WGS) entry which is preliminary data.</text>
</comment>
<reference evidence="3" key="1">
    <citation type="journal article" date="2023" name="Genome Biol. Evol.">
        <title>Long-read-based Genome Assembly of Drosophila gunungcola Reveals Fewer Chemosensory Genes in Flower-breeding Species.</title>
        <authorList>
            <person name="Negi A."/>
            <person name="Liao B.Y."/>
            <person name="Yeh S.D."/>
        </authorList>
    </citation>
    <scope>NUCLEOTIDE SEQUENCE</scope>
    <source>
        <strain evidence="3">Sukarami</strain>
    </source>
</reference>
<dbReference type="Proteomes" id="UP001059596">
    <property type="component" value="Unassembled WGS sequence"/>
</dbReference>
<dbReference type="CDD" id="cd20379">
    <property type="entry name" value="Tudor_dTUD-like"/>
    <property type="match status" value="1"/>
</dbReference>
<protein>
    <recommendedName>
        <fullName evidence="2">Tudor domain-containing protein</fullName>
    </recommendedName>
</protein>
<organism evidence="3 4">
    <name type="scientific">Drosophila gunungcola</name>
    <name type="common">fruit fly</name>
    <dbReference type="NCBI Taxonomy" id="103775"/>
    <lineage>
        <taxon>Eukaryota</taxon>
        <taxon>Metazoa</taxon>
        <taxon>Ecdysozoa</taxon>
        <taxon>Arthropoda</taxon>
        <taxon>Hexapoda</taxon>
        <taxon>Insecta</taxon>
        <taxon>Pterygota</taxon>
        <taxon>Neoptera</taxon>
        <taxon>Endopterygota</taxon>
        <taxon>Diptera</taxon>
        <taxon>Brachycera</taxon>
        <taxon>Muscomorpha</taxon>
        <taxon>Ephydroidea</taxon>
        <taxon>Drosophilidae</taxon>
        <taxon>Drosophila</taxon>
        <taxon>Sophophora</taxon>
    </lineage>
</organism>
<proteinExistence type="predicted"/>
<dbReference type="Gene3D" id="2.40.50.90">
    <property type="match status" value="1"/>
</dbReference>